<proteinExistence type="predicted"/>
<name>A0ABU1IV77_9BACL</name>
<comment type="caution">
    <text evidence="1">The sequence shown here is derived from an EMBL/GenBank/DDBJ whole genome shotgun (WGS) entry which is preliminary data.</text>
</comment>
<organism evidence="1 2">
    <name type="scientific">Paenibacillus hunanensis</name>
    <dbReference type="NCBI Taxonomy" id="539262"/>
    <lineage>
        <taxon>Bacteria</taxon>
        <taxon>Bacillati</taxon>
        <taxon>Bacillota</taxon>
        <taxon>Bacilli</taxon>
        <taxon>Bacillales</taxon>
        <taxon>Paenibacillaceae</taxon>
        <taxon>Paenibacillus</taxon>
    </lineage>
</organism>
<protein>
    <submittedName>
        <fullName evidence="1">Uncharacterized protein</fullName>
    </submittedName>
</protein>
<accession>A0ABU1IV77</accession>
<gene>
    <name evidence="1" type="ORF">JOC58_001046</name>
</gene>
<dbReference type="Proteomes" id="UP001185028">
    <property type="component" value="Unassembled WGS sequence"/>
</dbReference>
<reference evidence="1 2" key="1">
    <citation type="submission" date="2023-07" db="EMBL/GenBank/DDBJ databases">
        <title>Genomic Encyclopedia of Type Strains, Phase IV (KMG-IV): sequencing the most valuable type-strain genomes for metagenomic binning, comparative biology and taxonomic classification.</title>
        <authorList>
            <person name="Goeker M."/>
        </authorList>
    </citation>
    <scope>NUCLEOTIDE SEQUENCE [LARGE SCALE GENOMIC DNA]</scope>
    <source>
        <strain evidence="1 2">DSM 22170</strain>
    </source>
</reference>
<keyword evidence="2" id="KW-1185">Reference proteome</keyword>
<evidence type="ECO:0000313" key="1">
    <source>
        <dbReference type="EMBL" id="MDR6243161.1"/>
    </source>
</evidence>
<evidence type="ECO:0000313" key="2">
    <source>
        <dbReference type="Proteomes" id="UP001185028"/>
    </source>
</evidence>
<dbReference type="EMBL" id="JAVDQH010000003">
    <property type="protein sequence ID" value="MDR6243161.1"/>
    <property type="molecule type" value="Genomic_DNA"/>
</dbReference>
<sequence length="141" mass="16124">MLNANIVDHIGSKVTVWTKDGNAAENRQLHTVDEFGLVISNQDGKRTFIPWCQIKYVDYVDEENAQFTLDAAEAVAHAESLRDFTKKELFEELKCRTHRFNEIVEVGKDFNFSVRYRSKDGHLEGGKDNLSGPATIFIHKH</sequence>
<dbReference type="RefSeq" id="WP_188775344.1">
    <property type="nucleotide sequence ID" value="NZ_BMMB01000004.1"/>
</dbReference>